<name>A0A2P6NPH4_9EUKA</name>
<dbReference type="STRING" id="1890364.A0A2P6NPH4"/>
<dbReference type="AlphaFoldDB" id="A0A2P6NPH4"/>
<evidence type="ECO:0000313" key="5">
    <source>
        <dbReference type="EMBL" id="PRP85855.1"/>
    </source>
</evidence>
<sequence length="247" mass="28034">MADDKRKEGESSEDEFEGFFEEPEGYFKEHQPGHATFVRGNGKNIELNLVAQHSLWAHCLWNAARFLADHLDSAERCKDLSFLELGAGSGLPSIMAALNGASRVLITDYPEDVLLDNIKENVRSNCGTVSHVKVMGHMWGKEPEKLIESSGGQFDRIILSDLIFNHLSHRDMLRTCKTCLKPGGKVLVAFSHHRPNFTKEDLNFFTVAREEFSFECNLERSMRMKAMFPEDPGPEDVRATVHYYILQ</sequence>
<dbReference type="PANTHER" id="PTHR14614:SF10">
    <property type="entry name" value="PROTEIN N-TERMINAL AND LYSINE N-METHYLTRANSFERASE EFM7"/>
    <property type="match status" value="1"/>
</dbReference>
<keyword evidence="3" id="KW-0808">Transferase</keyword>
<keyword evidence="1" id="KW-0963">Cytoplasm</keyword>
<keyword evidence="6" id="KW-1185">Reference proteome</keyword>
<accession>A0A2P6NPH4</accession>
<dbReference type="EMBL" id="MDYQ01000038">
    <property type="protein sequence ID" value="PRP85855.1"/>
    <property type="molecule type" value="Genomic_DNA"/>
</dbReference>
<evidence type="ECO:0000256" key="3">
    <source>
        <dbReference type="ARBA" id="ARBA00022679"/>
    </source>
</evidence>
<reference evidence="5 6" key="1">
    <citation type="journal article" date="2018" name="Genome Biol. Evol.">
        <title>Multiple Roots of Fruiting Body Formation in Amoebozoa.</title>
        <authorList>
            <person name="Hillmann F."/>
            <person name="Forbes G."/>
            <person name="Novohradska S."/>
            <person name="Ferling I."/>
            <person name="Riege K."/>
            <person name="Groth M."/>
            <person name="Westermann M."/>
            <person name="Marz M."/>
            <person name="Spaller T."/>
            <person name="Winckler T."/>
            <person name="Schaap P."/>
            <person name="Glockner G."/>
        </authorList>
    </citation>
    <scope>NUCLEOTIDE SEQUENCE [LARGE SCALE GENOMIC DNA]</scope>
    <source>
        <strain evidence="5 6">Jena</strain>
    </source>
</reference>
<dbReference type="InterPro" id="IPR029063">
    <property type="entry name" value="SAM-dependent_MTases_sf"/>
</dbReference>
<dbReference type="PROSITE" id="PS51560">
    <property type="entry name" value="SAM_MT_NNT1"/>
    <property type="match status" value="1"/>
</dbReference>
<dbReference type="GO" id="GO:0032259">
    <property type="term" value="P:methylation"/>
    <property type="evidence" value="ECO:0007669"/>
    <property type="project" value="UniProtKB-KW"/>
</dbReference>
<dbReference type="InterPro" id="IPR025784">
    <property type="entry name" value="EFM7"/>
</dbReference>
<dbReference type="Gene3D" id="3.40.50.150">
    <property type="entry name" value="Vaccinia Virus protein VP39"/>
    <property type="match status" value="1"/>
</dbReference>
<dbReference type="InterPro" id="IPR019410">
    <property type="entry name" value="Methyltransf_16"/>
</dbReference>
<keyword evidence="4" id="KW-0949">S-adenosyl-L-methionine</keyword>
<evidence type="ECO:0000256" key="2">
    <source>
        <dbReference type="ARBA" id="ARBA00022603"/>
    </source>
</evidence>
<dbReference type="OrthoDB" id="46564at2759"/>
<dbReference type="PANTHER" id="PTHR14614">
    <property type="entry name" value="HEPATOCELLULAR CARCINOMA-ASSOCIATED ANTIGEN"/>
    <property type="match status" value="1"/>
</dbReference>
<proteinExistence type="predicted"/>
<dbReference type="FunCoup" id="A0A2P6NPH4">
    <property type="interactions" value="13"/>
</dbReference>
<evidence type="ECO:0000256" key="1">
    <source>
        <dbReference type="ARBA" id="ARBA00022490"/>
    </source>
</evidence>
<evidence type="ECO:0000256" key="4">
    <source>
        <dbReference type="ARBA" id="ARBA00022691"/>
    </source>
</evidence>
<comment type="caution">
    <text evidence="5">The sequence shown here is derived from an EMBL/GenBank/DDBJ whole genome shotgun (WGS) entry which is preliminary data.</text>
</comment>
<protein>
    <submittedName>
        <fullName evidence="5">Uncharacterized protein</fullName>
    </submittedName>
</protein>
<gene>
    <name evidence="5" type="ORF">PROFUN_06129</name>
</gene>
<dbReference type="GO" id="GO:0005737">
    <property type="term" value="C:cytoplasm"/>
    <property type="evidence" value="ECO:0007669"/>
    <property type="project" value="TreeGrafter"/>
</dbReference>
<organism evidence="5 6">
    <name type="scientific">Planoprotostelium fungivorum</name>
    <dbReference type="NCBI Taxonomy" id="1890364"/>
    <lineage>
        <taxon>Eukaryota</taxon>
        <taxon>Amoebozoa</taxon>
        <taxon>Evosea</taxon>
        <taxon>Variosea</taxon>
        <taxon>Cavosteliida</taxon>
        <taxon>Cavosteliaceae</taxon>
        <taxon>Planoprotostelium</taxon>
    </lineage>
</organism>
<dbReference type="Proteomes" id="UP000241769">
    <property type="component" value="Unassembled WGS sequence"/>
</dbReference>
<dbReference type="GO" id="GO:0008168">
    <property type="term" value="F:methyltransferase activity"/>
    <property type="evidence" value="ECO:0007669"/>
    <property type="project" value="UniProtKB-KW"/>
</dbReference>
<dbReference type="CDD" id="cd02440">
    <property type="entry name" value="AdoMet_MTases"/>
    <property type="match status" value="1"/>
</dbReference>
<dbReference type="InParanoid" id="A0A2P6NPH4"/>
<dbReference type="SUPFAM" id="SSF53335">
    <property type="entry name" value="S-adenosyl-L-methionine-dependent methyltransferases"/>
    <property type="match status" value="1"/>
</dbReference>
<keyword evidence="2" id="KW-0489">Methyltransferase</keyword>
<evidence type="ECO:0000313" key="6">
    <source>
        <dbReference type="Proteomes" id="UP000241769"/>
    </source>
</evidence>
<dbReference type="Pfam" id="PF10294">
    <property type="entry name" value="Methyltransf_16"/>
    <property type="match status" value="1"/>
</dbReference>